<protein>
    <recommendedName>
        <fullName evidence="4">DUF3577 domain-containing protein</fullName>
    </recommendedName>
</protein>
<dbReference type="Proteomes" id="UP000076083">
    <property type="component" value="Chromosome"/>
</dbReference>
<dbReference type="AlphaFoldDB" id="A0A159ZUK6"/>
<proteinExistence type="predicted"/>
<dbReference type="EMBL" id="CP015225">
    <property type="protein sequence ID" value="AMZ71396.1"/>
    <property type="molecule type" value="Genomic_DNA"/>
</dbReference>
<sequence length="160" mass="17991">MNPTFDETTYFDLHITGLGYLNRIREVKLKKGESFLACDIAALNGPTDCAEYRRFDVRVTGEDAQVLVRRCARAVELDRKVLVGFRLGDPWVDTFTYSKGINQGQLGVSFKARLLLLNWIKIDGVLVHKREPSNQDSLKSEATTQPVNAAPPSPEEDFAF</sequence>
<organism evidence="2 3">
    <name type="scientific">Pseudomonas fluorescens</name>
    <dbReference type="NCBI Taxonomy" id="294"/>
    <lineage>
        <taxon>Bacteria</taxon>
        <taxon>Pseudomonadati</taxon>
        <taxon>Pseudomonadota</taxon>
        <taxon>Gammaproteobacteria</taxon>
        <taxon>Pseudomonadales</taxon>
        <taxon>Pseudomonadaceae</taxon>
        <taxon>Pseudomonas</taxon>
    </lineage>
</organism>
<evidence type="ECO:0000256" key="1">
    <source>
        <dbReference type="SAM" id="MobiDB-lite"/>
    </source>
</evidence>
<evidence type="ECO:0008006" key="4">
    <source>
        <dbReference type="Google" id="ProtNLM"/>
    </source>
</evidence>
<dbReference type="NCBIfam" id="NF040584">
    <property type="entry name" value="STY4534_fam"/>
    <property type="match status" value="1"/>
</dbReference>
<feature type="compositionally biased region" description="Polar residues" evidence="1">
    <location>
        <begin position="134"/>
        <end position="147"/>
    </location>
</feature>
<reference evidence="2 3" key="2">
    <citation type="journal article" date="2018" name="Nature">
        <title>Mutant phenotypes for thousands of bacterial genes of unknown function.</title>
        <authorList>
            <person name="Price M.N."/>
            <person name="Wetmore K.M."/>
            <person name="Waters R.J."/>
            <person name="Callaghan M."/>
            <person name="Ray J."/>
            <person name="Liu H."/>
            <person name="Kuehl J.V."/>
            <person name="Melnyk R.A."/>
            <person name="Lamson J.S."/>
            <person name="Suh Y."/>
            <person name="Carlson H.K."/>
            <person name="Esquivel Z."/>
            <person name="Sadeeshkumar H."/>
            <person name="Chakraborty R."/>
            <person name="Zane G.M."/>
            <person name="Rubin B.E."/>
            <person name="Wall J.D."/>
            <person name="Visel A."/>
            <person name="Bristow J."/>
            <person name="Blow M.J."/>
            <person name="Arkin A.P."/>
            <person name="Deutschbauer A.M."/>
        </authorList>
    </citation>
    <scope>NUCLEOTIDE SEQUENCE [LARGE SCALE GENOMIC DNA]</scope>
    <source>
        <strain evidence="2 3">FW300-N2E2</strain>
    </source>
</reference>
<accession>A0A159ZUK6</accession>
<name>A0A159ZUK6_PSEFL</name>
<dbReference type="InterPro" id="IPR021960">
    <property type="entry name" value="DUF3577"/>
</dbReference>
<feature type="region of interest" description="Disordered" evidence="1">
    <location>
        <begin position="133"/>
        <end position="160"/>
    </location>
</feature>
<gene>
    <name evidence="2" type="ORF">TK06_09935</name>
</gene>
<dbReference type="Pfam" id="PF12101">
    <property type="entry name" value="DUF3577"/>
    <property type="match status" value="1"/>
</dbReference>
<evidence type="ECO:0000313" key="2">
    <source>
        <dbReference type="EMBL" id="AMZ71396.1"/>
    </source>
</evidence>
<evidence type="ECO:0000313" key="3">
    <source>
        <dbReference type="Proteomes" id="UP000076083"/>
    </source>
</evidence>
<reference evidence="3" key="1">
    <citation type="submission" date="2016-04" db="EMBL/GenBank/DDBJ databases">
        <authorList>
            <person name="Ray J."/>
            <person name="Price M."/>
            <person name="Deutschbauer A."/>
        </authorList>
    </citation>
    <scope>NUCLEOTIDE SEQUENCE [LARGE SCALE GENOMIC DNA]</scope>
    <source>
        <strain evidence="3">FW300-N2E2</strain>
    </source>
</reference>
<dbReference type="RefSeq" id="WP_063321919.1">
    <property type="nucleotide sequence ID" value="NZ_CP015225.1"/>
</dbReference>